<reference evidence="4" key="2">
    <citation type="submission" date="2021-05" db="UniProtKB">
        <authorList>
            <consortium name="EnsemblPlants"/>
        </authorList>
    </citation>
    <scope>IDENTIFICATION</scope>
    <source>
        <strain evidence="4">subsp. malaccensis</strain>
    </source>
</reference>
<dbReference type="Pfam" id="PF14009">
    <property type="entry name" value="PADRE"/>
    <property type="match status" value="1"/>
</dbReference>
<keyword evidence="5" id="KW-1185">Reference proteome</keyword>
<keyword evidence="2" id="KW-0732">Signal</keyword>
<reference evidence="3" key="1">
    <citation type="submission" date="2021-03" db="EMBL/GenBank/DDBJ databases">
        <authorList>
            <consortium name="Genoscope - CEA"/>
            <person name="William W."/>
        </authorList>
    </citation>
    <scope>NUCLEOTIDE SEQUENCE</scope>
    <source>
        <strain evidence="3">Doubled-haploid Pahang</strain>
    </source>
</reference>
<dbReference type="InterPro" id="IPR025322">
    <property type="entry name" value="PADRE_dom"/>
</dbReference>
<accession>A0A804KVG5</accession>
<gene>
    <name evidence="3" type="ORF">GSMUA_315480.1</name>
</gene>
<dbReference type="EnsemblPlants" id="Ma10_t12500.1">
    <property type="protein sequence ID" value="Ma10_p12500.1"/>
    <property type="gene ID" value="Ma10_g12500"/>
</dbReference>
<protein>
    <submittedName>
        <fullName evidence="3">(wild Malaysian banana) hypothetical protein</fullName>
    </submittedName>
</protein>
<feature type="chain" id="PRO_5043242427" evidence="2">
    <location>
        <begin position="21"/>
        <end position="230"/>
    </location>
</feature>
<organism evidence="4 5">
    <name type="scientific">Musa acuminata subsp. malaccensis</name>
    <name type="common">Wild banana</name>
    <name type="synonym">Musa malaccensis</name>
    <dbReference type="NCBI Taxonomy" id="214687"/>
    <lineage>
        <taxon>Eukaryota</taxon>
        <taxon>Viridiplantae</taxon>
        <taxon>Streptophyta</taxon>
        <taxon>Embryophyta</taxon>
        <taxon>Tracheophyta</taxon>
        <taxon>Spermatophyta</taxon>
        <taxon>Magnoliopsida</taxon>
        <taxon>Liliopsida</taxon>
        <taxon>Zingiberales</taxon>
        <taxon>Musaceae</taxon>
        <taxon>Musa</taxon>
    </lineage>
</organism>
<feature type="compositionally biased region" description="Basic residues" evidence="1">
    <location>
        <begin position="208"/>
        <end position="222"/>
    </location>
</feature>
<dbReference type="Proteomes" id="UP000012960">
    <property type="component" value="Unplaced"/>
</dbReference>
<evidence type="ECO:0000256" key="1">
    <source>
        <dbReference type="SAM" id="MobiDB-lite"/>
    </source>
</evidence>
<proteinExistence type="predicted"/>
<dbReference type="PANTHER" id="PTHR33052">
    <property type="entry name" value="DUF4228 DOMAIN PROTEIN-RELATED"/>
    <property type="match status" value="1"/>
</dbReference>
<dbReference type="AlphaFoldDB" id="A0A804KVG5"/>
<dbReference type="OMA" id="NLQMIPW"/>
<dbReference type="OrthoDB" id="652082at2759"/>
<sequence>MGLKSLGLQMIPWCFHVVAGSRTSPSPAAQATGIRLIGCDGRVRVYHRPVAAAELMKEHPCHLVCRSDAFFIGQKVPPLAAGDQLQPGHSYFLLPAHFFRSVLSFVTLATSLIGPNAGVAARKTALLRPFDIHKTASGTLQIRVSDEFLRERVREEEICRGSSKVVSTEALEKEYRTLVRCRSRRWRPKLEAITESERRRVVGPFGGFRRRKTTTTTTKKKKKEEIQLVR</sequence>
<evidence type="ECO:0000313" key="3">
    <source>
        <dbReference type="EMBL" id="CAG1853322.1"/>
    </source>
</evidence>
<evidence type="ECO:0000313" key="4">
    <source>
        <dbReference type="EnsemblPlants" id="Ma10_p12500.1"/>
    </source>
</evidence>
<feature type="signal peptide" evidence="2">
    <location>
        <begin position="1"/>
        <end position="20"/>
    </location>
</feature>
<dbReference type="Gramene" id="Ma10_t12500.1">
    <property type="protein sequence ID" value="Ma10_p12500.1"/>
    <property type="gene ID" value="Ma10_g12500"/>
</dbReference>
<evidence type="ECO:0000313" key="5">
    <source>
        <dbReference type="Proteomes" id="UP000012960"/>
    </source>
</evidence>
<evidence type="ECO:0000256" key="2">
    <source>
        <dbReference type="SAM" id="SignalP"/>
    </source>
</evidence>
<name>A0A804KVG5_MUSAM</name>
<dbReference type="EMBL" id="HG996476">
    <property type="protein sequence ID" value="CAG1853322.1"/>
    <property type="molecule type" value="Genomic_DNA"/>
</dbReference>
<feature type="region of interest" description="Disordered" evidence="1">
    <location>
        <begin position="207"/>
        <end position="230"/>
    </location>
</feature>